<dbReference type="EMBL" id="JARBDR010000919">
    <property type="protein sequence ID" value="KAJ8299914.1"/>
    <property type="molecule type" value="Genomic_DNA"/>
</dbReference>
<dbReference type="SUPFAM" id="SSF52129">
    <property type="entry name" value="Caspase-like"/>
    <property type="match status" value="1"/>
</dbReference>
<name>A0ABQ9E396_TEGGR</name>
<keyword evidence="3" id="KW-1185">Reference proteome</keyword>
<dbReference type="Proteomes" id="UP001217089">
    <property type="component" value="Unassembled WGS sequence"/>
</dbReference>
<sequence>MCGKPKIFFIDACRNDENELVLYDQGLEFEIAKNPVDETDKNDKLLDVSNSSPTRRLRDFENITNIGSVTDEDFSTVCPVNFLIVRSCIKYQRADPRGFISIGMELAIGDYSSRAVDLIDFLTYASGKVAQIEVPEENVLTEKYIKTLRFLSIQHKLLADIIYYPE</sequence>
<accession>A0ABQ9E396</accession>
<evidence type="ECO:0000313" key="3">
    <source>
        <dbReference type="Proteomes" id="UP001217089"/>
    </source>
</evidence>
<dbReference type="PROSITE" id="PS50208">
    <property type="entry name" value="CASPASE_P20"/>
    <property type="match status" value="1"/>
</dbReference>
<evidence type="ECO:0000313" key="2">
    <source>
        <dbReference type="EMBL" id="KAJ8299914.1"/>
    </source>
</evidence>
<reference evidence="2 3" key="1">
    <citation type="submission" date="2022-12" db="EMBL/GenBank/DDBJ databases">
        <title>Chromosome-level genome of Tegillarca granosa.</title>
        <authorList>
            <person name="Kim J."/>
        </authorList>
    </citation>
    <scope>NUCLEOTIDE SEQUENCE [LARGE SCALE GENOMIC DNA]</scope>
    <source>
        <strain evidence="2">Teg-2019</strain>
        <tissue evidence="2">Adductor muscle</tissue>
    </source>
</reference>
<proteinExistence type="predicted"/>
<comment type="caution">
    <text evidence="2">The sequence shown here is derived from an EMBL/GenBank/DDBJ whole genome shotgun (WGS) entry which is preliminary data.</text>
</comment>
<dbReference type="InterPro" id="IPR029030">
    <property type="entry name" value="Caspase-like_dom_sf"/>
</dbReference>
<protein>
    <recommendedName>
        <fullName evidence="1">Caspase family p20 domain-containing protein</fullName>
    </recommendedName>
</protein>
<gene>
    <name evidence="2" type="ORF">KUTeg_021433</name>
</gene>
<organism evidence="2 3">
    <name type="scientific">Tegillarca granosa</name>
    <name type="common">Malaysian cockle</name>
    <name type="synonym">Anadara granosa</name>
    <dbReference type="NCBI Taxonomy" id="220873"/>
    <lineage>
        <taxon>Eukaryota</taxon>
        <taxon>Metazoa</taxon>
        <taxon>Spiralia</taxon>
        <taxon>Lophotrochozoa</taxon>
        <taxon>Mollusca</taxon>
        <taxon>Bivalvia</taxon>
        <taxon>Autobranchia</taxon>
        <taxon>Pteriomorphia</taxon>
        <taxon>Arcoida</taxon>
        <taxon>Arcoidea</taxon>
        <taxon>Arcidae</taxon>
        <taxon>Tegillarca</taxon>
    </lineage>
</organism>
<dbReference type="Gene3D" id="3.40.50.1460">
    <property type="match status" value="1"/>
</dbReference>
<evidence type="ECO:0000259" key="1">
    <source>
        <dbReference type="PROSITE" id="PS50208"/>
    </source>
</evidence>
<dbReference type="InterPro" id="IPR001309">
    <property type="entry name" value="Pept_C14_p20"/>
</dbReference>
<feature type="domain" description="Caspase family p20" evidence="1">
    <location>
        <begin position="1"/>
        <end position="17"/>
    </location>
</feature>